<feature type="non-terminal residue" evidence="2">
    <location>
        <position position="1"/>
    </location>
</feature>
<accession>A0A815TIE8</accession>
<proteinExistence type="predicted"/>
<evidence type="ECO:0000256" key="1">
    <source>
        <dbReference type="SAM" id="MobiDB-lite"/>
    </source>
</evidence>
<dbReference type="EMBL" id="CAJNOE010003387">
    <property type="protein sequence ID" value="CAF1502441.1"/>
    <property type="molecule type" value="Genomic_DNA"/>
</dbReference>
<dbReference type="AlphaFoldDB" id="A0A815TIE8"/>
<evidence type="ECO:0000313" key="3">
    <source>
        <dbReference type="Proteomes" id="UP000663860"/>
    </source>
</evidence>
<sequence>MKSRCFICYIAEKPTASGDSYQEDASYLNSGSPSLHTTYVSSSNYAASSNTFYIGCNTDNFMTFCLEIQRSTGKITLSHAGPNSLYNRSTVSYTFGKTELDLPTLDFIRVSAGDQPVPIRNLMICFEKQTGLHPTADTQFNSVSAQRNTRAINQGRNIDNQIVCRWGKDCRDIRDPEHYNKYSHPLPANQEHSSRFDPAKKSKFSMM</sequence>
<comment type="caution">
    <text evidence="2">The sequence shown here is derived from an EMBL/GenBank/DDBJ whole genome shotgun (WGS) entry which is preliminary data.</text>
</comment>
<reference evidence="2" key="1">
    <citation type="submission" date="2021-02" db="EMBL/GenBank/DDBJ databases">
        <authorList>
            <person name="Nowell W R."/>
        </authorList>
    </citation>
    <scope>NUCLEOTIDE SEQUENCE</scope>
</reference>
<organism evidence="2 3">
    <name type="scientific">Adineta steineri</name>
    <dbReference type="NCBI Taxonomy" id="433720"/>
    <lineage>
        <taxon>Eukaryota</taxon>
        <taxon>Metazoa</taxon>
        <taxon>Spiralia</taxon>
        <taxon>Gnathifera</taxon>
        <taxon>Rotifera</taxon>
        <taxon>Eurotatoria</taxon>
        <taxon>Bdelloidea</taxon>
        <taxon>Adinetida</taxon>
        <taxon>Adinetidae</taxon>
        <taxon>Adineta</taxon>
    </lineage>
</organism>
<name>A0A815TIE8_9BILA</name>
<protein>
    <submittedName>
        <fullName evidence="2">Uncharacterized protein</fullName>
    </submittedName>
</protein>
<gene>
    <name evidence="2" type="ORF">IZO911_LOCUS45073</name>
</gene>
<dbReference type="Proteomes" id="UP000663860">
    <property type="component" value="Unassembled WGS sequence"/>
</dbReference>
<feature type="region of interest" description="Disordered" evidence="1">
    <location>
        <begin position="183"/>
        <end position="207"/>
    </location>
</feature>
<evidence type="ECO:0000313" key="2">
    <source>
        <dbReference type="EMBL" id="CAF1502441.1"/>
    </source>
</evidence>